<dbReference type="RefSeq" id="WP_185703833.1">
    <property type="nucleotide sequence ID" value="NZ_JACIEU010000024.1"/>
</dbReference>
<dbReference type="EMBL" id="JACIEU010000024">
    <property type="protein sequence ID" value="MBB4150729.1"/>
    <property type="molecule type" value="Genomic_DNA"/>
</dbReference>
<dbReference type="InterPro" id="IPR005325">
    <property type="entry name" value="DUF308_memb"/>
</dbReference>
<reference evidence="2 3" key="1">
    <citation type="submission" date="2020-08" db="EMBL/GenBank/DDBJ databases">
        <title>Genomic Encyclopedia of Type Strains, Phase IV (KMG-IV): sequencing the most valuable type-strain genomes for metagenomic binning, comparative biology and taxonomic classification.</title>
        <authorList>
            <person name="Goeker M."/>
        </authorList>
    </citation>
    <scope>NUCLEOTIDE SEQUENCE [LARGE SCALE GENOMIC DNA]</scope>
    <source>
        <strain evidence="2 3">DSM 19371</strain>
    </source>
</reference>
<dbReference type="InterPro" id="IPR052712">
    <property type="entry name" value="Acid_resist_chaperone_HdeD"/>
</dbReference>
<feature type="transmembrane region" description="Helical" evidence="1">
    <location>
        <begin position="28"/>
        <end position="48"/>
    </location>
</feature>
<keyword evidence="1" id="KW-0812">Transmembrane</keyword>
<feature type="transmembrane region" description="Helical" evidence="1">
    <location>
        <begin position="148"/>
        <end position="170"/>
    </location>
</feature>
<evidence type="ECO:0000313" key="3">
    <source>
        <dbReference type="Proteomes" id="UP000590524"/>
    </source>
</evidence>
<feature type="transmembrane region" description="Helical" evidence="1">
    <location>
        <begin position="54"/>
        <end position="74"/>
    </location>
</feature>
<gene>
    <name evidence="2" type="ORF">GGQ90_004538</name>
</gene>
<feature type="transmembrane region" description="Helical" evidence="1">
    <location>
        <begin position="176"/>
        <end position="199"/>
    </location>
</feature>
<feature type="transmembrane region" description="Helical" evidence="1">
    <location>
        <begin position="86"/>
        <end position="108"/>
    </location>
</feature>
<dbReference type="PANTHER" id="PTHR34989">
    <property type="entry name" value="PROTEIN HDED"/>
    <property type="match status" value="1"/>
</dbReference>
<keyword evidence="1" id="KW-1133">Transmembrane helix</keyword>
<organism evidence="2 3">
    <name type="scientific">Sphingobium scionense</name>
    <dbReference type="NCBI Taxonomy" id="1404341"/>
    <lineage>
        <taxon>Bacteria</taxon>
        <taxon>Pseudomonadati</taxon>
        <taxon>Pseudomonadota</taxon>
        <taxon>Alphaproteobacteria</taxon>
        <taxon>Sphingomonadales</taxon>
        <taxon>Sphingomonadaceae</taxon>
        <taxon>Sphingobium</taxon>
    </lineage>
</organism>
<sequence length="220" mass="22800">MTNMSATILHTGAGSDARAGASLLGRNWGWFAVRGVLALLLGVVAILFPVSALFAFTMVFAAYAGADGLLSTIAGVRGATAREERWWALVLRGVIGIAVAALFVLMPFAATVSYALVTLGMLSAWAILAGVLEIAPAVRLRKEIEGEWLLGLSGALSIILGLAVPVALAVNPLATILSVAWVIAIYAVVAGVVLIGFGVRLSRRQGAPAAKPPESKEDRL</sequence>
<keyword evidence="3" id="KW-1185">Reference proteome</keyword>
<keyword evidence="1" id="KW-0472">Membrane</keyword>
<comment type="caution">
    <text evidence="2">The sequence shown here is derived from an EMBL/GenBank/DDBJ whole genome shotgun (WGS) entry which is preliminary data.</text>
</comment>
<name>A0A7W6LUM4_9SPHN</name>
<dbReference type="Proteomes" id="UP000590524">
    <property type="component" value="Unassembled WGS sequence"/>
</dbReference>
<dbReference type="Pfam" id="PF03729">
    <property type="entry name" value="DUF308"/>
    <property type="match status" value="2"/>
</dbReference>
<protein>
    <submittedName>
        <fullName evidence="2">Uncharacterized membrane protein HdeD (DUF308 family)</fullName>
    </submittedName>
</protein>
<accession>A0A7W6LUM4</accession>
<dbReference type="PANTHER" id="PTHR34989:SF1">
    <property type="entry name" value="PROTEIN HDED"/>
    <property type="match status" value="1"/>
</dbReference>
<evidence type="ECO:0000256" key="1">
    <source>
        <dbReference type="SAM" id="Phobius"/>
    </source>
</evidence>
<proteinExistence type="predicted"/>
<dbReference type="GO" id="GO:0005886">
    <property type="term" value="C:plasma membrane"/>
    <property type="evidence" value="ECO:0007669"/>
    <property type="project" value="TreeGrafter"/>
</dbReference>
<dbReference type="AlphaFoldDB" id="A0A7W6LUM4"/>
<feature type="transmembrane region" description="Helical" evidence="1">
    <location>
        <begin position="114"/>
        <end position="136"/>
    </location>
</feature>
<evidence type="ECO:0000313" key="2">
    <source>
        <dbReference type="EMBL" id="MBB4150729.1"/>
    </source>
</evidence>